<gene>
    <name evidence="15" type="primary">cls</name>
    <name evidence="15" type="ORF">D2V08_02530</name>
</gene>
<evidence type="ECO:0000313" key="15">
    <source>
        <dbReference type="EMBL" id="RIV36229.1"/>
    </source>
</evidence>
<keyword evidence="8" id="KW-0443">Lipid metabolism</keyword>
<keyword evidence="3" id="KW-0444">Lipid biosynthesis</keyword>
<evidence type="ECO:0000256" key="11">
    <source>
        <dbReference type="ARBA" id="ARBA00023264"/>
    </source>
</evidence>
<reference evidence="15 16" key="1">
    <citation type="submission" date="2018-08" db="EMBL/GenBank/DDBJ databases">
        <title>Proposal of Muricauda 72 sp.nov. and Muricauda NH166 sp.nov., isolated from seawater.</title>
        <authorList>
            <person name="Cheng H."/>
            <person name="Wu Y.-H."/>
            <person name="Guo L.-L."/>
            <person name="Xu X.-W."/>
        </authorList>
    </citation>
    <scope>NUCLEOTIDE SEQUENCE [LARGE SCALE GENOMIC DNA]</scope>
    <source>
        <strain evidence="15 16">KCTC 22173</strain>
    </source>
</reference>
<dbReference type="InterPro" id="IPR027379">
    <property type="entry name" value="CLS_N"/>
</dbReference>
<evidence type="ECO:0000256" key="10">
    <source>
        <dbReference type="ARBA" id="ARBA00023209"/>
    </source>
</evidence>
<feature type="domain" description="PLD phosphodiesterase" evidence="14">
    <location>
        <begin position="386"/>
        <end position="413"/>
    </location>
</feature>
<comment type="caution">
    <text evidence="15">The sequence shown here is derived from an EMBL/GenBank/DDBJ whole genome shotgun (WGS) entry which is preliminary data.</text>
</comment>
<protein>
    <recommendedName>
        <fullName evidence="12">Cardiolipin synthase</fullName>
        <ecNumber evidence="12">2.7.8.-</ecNumber>
    </recommendedName>
</protein>
<dbReference type="Pfam" id="PF13091">
    <property type="entry name" value="PLDc_2"/>
    <property type="match status" value="2"/>
</dbReference>
<evidence type="ECO:0000256" key="2">
    <source>
        <dbReference type="ARBA" id="ARBA00022475"/>
    </source>
</evidence>
<evidence type="ECO:0000256" key="7">
    <source>
        <dbReference type="ARBA" id="ARBA00022989"/>
    </source>
</evidence>
<evidence type="ECO:0000256" key="13">
    <source>
        <dbReference type="SAM" id="Phobius"/>
    </source>
</evidence>
<evidence type="ECO:0000256" key="6">
    <source>
        <dbReference type="ARBA" id="ARBA00022737"/>
    </source>
</evidence>
<dbReference type="GO" id="GO:0032049">
    <property type="term" value="P:cardiolipin biosynthetic process"/>
    <property type="evidence" value="ECO:0007669"/>
    <property type="project" value="UniProtKB-UniRule"/>
</dbReference>
<dbReference type="PANTHER" id="PTHR21248:SF22">
    <property type="entry name" value="PHOSPHOLIPASE D"/>
    <property type="match status" value="1"/>
</dbReference>
<dbReference type="NCBIfam" id="TIGR04265">
    <property type="entry name" value="bac_cardiolipin"/>
    <property type="match status" value="1"/>
</dbReference>
<evidence type="ECO:0000256" key="12">
    <source>
        <dbReference type="NCBIfam" id="TIGR04265"/>
    </source>
</evidence>
<dbReference type="GO" id="GO:0008808">
    <property type="term" value="F:cardiolipin synthase activity"/>
    <property type="evidence" value="ECO:0007669"/>
    <property type="project" value="UniProtKB-UniRule"/>
</dbReference>
<evidence type="ECO:0000256" key="8">
    <source>
        <dbReference type="ARBA" id="ARBA00023098"/>
    </source>
</evidence>
<keyword evidence="11" id="KW-1208">Phospholipid metabolism</keyword>
<evidence type="ECO:0000256" key="5">
    <source>
        <dbReference type="ARBA" id="ARBA00022692"/>
    </source>
</evidence>
<keyword evidence="4" id="KW-0808">Transferase</keyword>
<dbReference type="InterPro" id="IPR025202">
    <property type="entry name" value="PLD-like_dom"/>
</dbReference>
<feature type="transmembrane region" description="Helical" evidence="13">
    <location>
        <begin position="30"/>
        <end position="51"/>
    </location>
</feature>
<feature type="transmembrane region" description="Helical" evidence="13">
    <location>
        <begin position="7"/>
        <end position="24"/>
    </location>
</feature>
<keyword evidence="9 13" id="KW-0472">Membrane</keyword>
<dbReference type="EMBL" id="QXFH01000064">
    <property type="protein sequence ID" value="RIV36229.1"/>
    <property type="molecule type" value="Genomic_DNA"/>
</dbReference>
<dbReference type="SUPFAM" id="SSF56024">
    <property type="entry name" value="Phospholipase D/nuclease"/>
    <property type="match status" value="2"/>
</dbReference>
<dbReference type="EC" id="2.7.8.-" evidence="12"/>
<evidence type="ECO:0000256" key="9">
    <source>
        <dbReference type="ARBA" id="ARBA00023136"/>
    </source>
</evidence>
<dbReference type="GO" id="GO:0005886">
    <property type="term" value="C:plasma membrane"/>
    <property type="evidence" value="ECO:0007669"/>
    <property type="project" value="UniProtKB-SubCell"/>
</dbReference>
<dbReference type="SMART" id="SM00155">
    <property type="entry name" value="PLDc"/>
    <property type="match status" value="2"/>
</dbReference>
<organism evidence="15 16">
    <name type="scientific">Flagellimonas lutimaris</name>
    <dbReference type="NCBI Taxonomy" id="475082"/>
    <lineage>
        <taxon>Bacteria</taxon>
        <taxon>Pseudomonadati</taxon>
        <taxon>Bacteroidota</taxon>
        <taxon>Flavobacteriia</taxon>
        <taxon>Flavobacteriales</taxon>
        <taxon>Flavobacteriaceae</taxon>
        <taxon>Flagellimonas</taxon>
    </lineage>
</organism>
<dbReference type="OrthoDB" id="9762009at2"/>
<evidence type="ECO:0000259" key="14">
    <source>
        <dbReference type="PROSITE" id="PS50035"/>
    </source>
</evidence>
<proteinExistence type="predicted"/>
<dbReference type="PANTHER" id="PTHR21248">
    <property type="entry name" value="CARDIOLIPIN SYNTHASE"/>
    <property type="match status" value="1"/>
</dbReference>
<dbReference type="RefSeq" id="WP_119606543.1">
    <property type="nucleotide sequence ID" value="NZ_QXFH01000064.1"/>
</dbReference>
<keyword evidence="7 13" id="KW-1133">Transmembrane helix</keyword>
<keyword evidence="16" id="KW-1185">Reference proteome</keyword>
<keyword evidence="5 13" id="KW-0812">Transmembrane</keyword>
<sequence length="473" mass="54787">MKTLLTIIYILTSVWAIGAIIYHGRRPSRSISWALAIITLPLLGAVLYYLFGMNRRKFKFFNPKEFEKRKNYGFQQIPSQEDFKSDFDVDIRKRRLCKLIEASSNTTATHGNKVTTLQDGGETFNVLFKAMEKAEKFIHMQYYILERGSLLDKMLELFERKIKEGVEVRIIYDSLGSYQLRGRPRKKFEDIGVKIYPIMPIRLKNLLFSLNFRNHRKIVIIDNNVAFTGGVNVSDKYIKRENGLGKWKDTHLKLEGPIVNDLHMVFLKDYFFSSKKEDFHISDYLSKQEKAGNIDAQVVAGGPDSKHPTIMQQYIGMMTQAEHSIRIANPYFVPGEAFLQSLKIVALQGVDISLLVPKKSDSKAAKFAMFSHFEELLKVGVKIYLREDFSHSKIMIVDNDLVSIGSGNFDIRSFELNYETNVLIYNKKVNSEMTEEFQKVCQKANLVTLERFQNRTLWQKFLEGLFKFLKPLL</sequence>
<accession>A0A3A1NCV4</accession>
<comment type="subcellular location">
    <subcellularLocation>
        <location evidence="1">Cell membrane</location>
        <topology evidence="1">Multi-pass membrane protein</topology>
    </subcellularLocation>
</comment>
<dbReference type="InterPro" id="IPR001736">
    <property type="entry name" value="PLipase_D/transphosphatidylase"/>
</dbReference>
<dbReference type="Proteomes" id="UP000266067">
    <property type="component" value="Unassembled WGS sequence"/>
</dbReference>
<keyword evidence="6" id="KW-0677">Repeat</keyword>
<evidence type="ECO:0000256" key="4">
    <source>
        <dbReference type="ARBA" id="ARBA00022679"/>
    </source>
</evidence>
<feature type="domain" description="PLD phosphodiesterase" evidence="14">
    <location>
        <begin position="210"/>
        <end position="237"/>
    </location>
</feature>
<evidence type="ECO:0000256" key="1">
    <source>
        <dbReference type="ARBA" id="ARBA00004651"/>
    </source>
</evidence>
<dbReference type="InterPro" id="IPR022924">
    <property type="entry name" value="Cardiolipin_synthase"/>
</dbReference>
<dbReference type="CDD" id="cd09112">
    <property type="entry name" value="PLDc_CLS_2"/>
    <property type="match status" value="1"/>
</dbReference>
<dbReference type="AlphaFoldDB" id="A0A3A1NCV4"/>
<dbReference type="Pfam" id="PF13396">
    <property type="entry name" value="PLDc_N"/>
    <property type="match status" value="1"/>
</dbReference>
<evidence type="ECO:0000256" key="3">
    <source>
        <dbReference type="ARBA" id="ARBA00022516"/>
    </source>
</evidence>
<dbReference type="CDD" id="cd09110">
    <property type="entry name" value="PLDc_CLS_1"/>
    <property type="match status" value="1"/>
</dbReference>
<name>A0A3A1NCV4_9FLAO</name>
<dbReference type="PROSITE" id="PS50035">
    <property type="entry name" value="PLD"/>
    <property type="match status" value="2"/>
</dbReference>
<evidence type="ECO:0000313" key="16">
    <source>
        <dbReference type="Proteomes" id="UP000266067"/>
    </source>
</evidence>
<keyword evidence="10" id="KW-0594">Phospholipid biosynthesis</keyword>
<dbReference type="Gene3D" id="3.30.870.10">
    <property type="entry name" value="Endonuclease Chain A"/>
    <property type="match status" value="2"/>
</dbReference>
<keyword evidence="2" id="KW-1003">Cell membrane</keyword>